<dbReference type="RefSeq" id="WP_101497810.1">
    <property type="nucleotide sequence ID" value="NZ_LNJZ01000009.1"/>
</dbReference>
<comment type="catalytic activity">
    <reaction evidence="7 9 10">
        <text>2-(2-carboxy-4-methylthiazol-5-yl)ethyl phosphate + 4-amino-2-methyl-5-(diphosphooxymethyl)pyrimidine + 2 H(+) = thiamine phosphate + CO2 + diphosphate</text>
        <dbReference type="Rhea" id="RHEA:47848"/>
        <dbReference type="ChEBI" id="CHEBI:15378"/>
        <dbReference type="ChEBI" id="CHEBI:16526"/>
        <dbReference type="ChEBI" id="CHEBI:33019"/>
        <dbReference type="ChEBI" id="CHEBI:37575"/>
        <dbReference type="ChEBI" id="CHEBI:57841"/>
        <dbReference type="ChEBI" id="CHEBI:62890"/>
        <dbReference type="EC" id="2.5.1.3"/>
    </reaction>
</comment>
<dbReference type="PANTHER" id="PTHR20857">
    <property type="entry name" value="THIAMINE-PHOSPHATE PYROPHOSPHORYLASE"/>
    <property type="match status" value="1"/>
</dbReference>
<dbReference type="InterPro" id="IPR036206">
    <property type="entry name" value="ThiamineP_synth_sf"/>
</dbReference>
<proteinExistence type="inferred from homology"/>
<evidence type="ECO:0000256" key="6">
    <source>
        <dbReference type="ARBA" id="ARBA00047334"/>
    </source>
</evidence>
<evidence type="ECO:0000256" key="5">
    <source>
        <dbReference type="ARBA" id="ARBA00022977"/>
    </source>
</evidence>
<evidence type="ECO:0000256" key="1">
    <source>
        <dbReference type="ARBA" id="ARBA00005165"/>
    </source>
</evidence>
<keyword evidence="2 9" id="KW-0808">Transferase</keyword>
<dbReference type="GO" id="GO:0005737">
    <property type="term" value="C:cytoplasm"/>
    <property type="evidence" value="ECO:0007669"/>
    <property type="project" value="TreeGrafter"/>
</dbReference>
<comment type="pathway">
    <text evidence="1 9 11">Cofactor biosynthesis; thiamine diphosphate biosynthesis; thiamine phosphate from 4-amino-2-methyl-5-diphosphomethylpyrimidine and 4-methyl-5-(2-phosphoethyl)-thiazole: step 1/1.</text>
</comment>
<comment type="catalytic activity">
    <reaction evidence="8 9 10">
        <text>2-[(2R,5Z)-2-carboxy-4-methylthiazol-5(2H)-ylidene]ethyl phosphate + 4-amino-2-methyl-5-(diphosphooxymethyl)pyrimidine + 2 H(+) = thiamine phosphate + CO2 + diphosphate</text>
        <dbReference type="Rhea" id="RHEA:47844"/>
        <dbReference type="ChEBI" id="CHEBI:15378"/>
        <dbReference type="ChEBI" id="CHEBI:16526"/>
        <dbReference type="ChEBI" id="CHEBI:33019"/>
        <dbReference type="ChEBI" id="CHEBI:37575"/>
        <dbReference type="ChEBI" id="CHEBI:57841"/>
        <dbReference type="ChEBI" id="CHEBI:62899"/>
        <dbReference type="EC" id="2.5.1.3"/>
    </reaction>
</comment>
<dbReference type="NCBIfam" id="TIGR00693">
    <property type="entry name" value="thiE"/>
    <property type="match status" value="1"/>
</dbReference>
<keyword evidence="3 9" id="KW-0479">Metal-binding</keyword>
<comment type="function">
    <text evidence="9">Condenses 4-methyl-5-(beta-hydroxyethyl)thiazole monophosphate (THZ-P) and 2-methyl-4-amino-5-hydroxymethyl pyrimidine pyrophosphate (HMP-PP) to form thiamine monophosphate (TMP).</text>
</comment>
<dbReference type="SUPFAM" id="SSF51391">
    <property type="entry name" value="Thiamin phosphate synthase"/>
    <property type="match status" value="1"/>
</dbReference>
<dbReference type="Proteomes" id="UP000294575">
    <property type="component" value="Unassembled WGS sequence"/>
</dbReference>
<protein>
    <recommendedName>
        <fullName evidence="9">Thiamine-phosphate synthase</fullName>
        <shortName evidence="9">TP synthase</shortName>
        <shortName evidence="9">TPS</shortName>
        <ecNumber evidence="9">2.5.1.3</ecNumber>
    </recommendedName>
    <alternativeName>
        <fullName evidence="9">Thiamine-phosphate pyrophosphorylase</fullName>
        <shortName evidence="9">TMP pyrophosphorylase</shortName>
        <shortName evidence="9">TMP-PPase</shortName>
    </alternativeName>
</protein>
<evidence type="ECO:0000256" key="2">
    <source>
        <dbReference type="ARBA" id="ARBA00022679"/>
    </source>
</evidence>
<feature type="binding site" evidence="9">
    <location>
        <position position="139"/>
    </location>
    <ligand>
        <name>4-amino-2-methyl-5-(diphosphooxymethyl)pyrimidine</name>
        <dbReference type="ChEBI" id="CHEBI:57841"/>
    </ligand>
</feature>
<accession>A0A4R6U755</accession>
<dbReference type="EMBL" id="SNYK01000003">
    <property type="protein sequence ID" value="TDQ38874.1"/>
    <property type="molecule type" value="Genomic_DNA"/>
</dbReference>
<feature type="binding site" evidence="9">
    <location>
        <position position="72"/>
    </location>
    <ligand>
        <name>Mg(2+)</name>
        <dbReference type="ChEBI" id="CHEBI:18420"/>
    </ligand>
</feature>
<dbReference type="EC" id="2.5.1.3" evidence="9"/>
<dbReference type="UniPathway" id="UPA00060">
    <property type="reaction ID" value="UER00141"/>
</dbReference>
<evidence type="ECO:0000259" key="12">
    <source>
        <dbReference type="Pfam" id="PF02581"/>
    </source>
</evidence>
<dbReference type="PANTHER" id="PTHR20857:SF15">
    <property type="entry name" value="THIAMINE-PHOSPHATE SYNTHASE"/>
    <property type="match status" value="1"/>
</dbReference>
<comment type="catalytic activity">
    <reaction evidence="6 9 10">
        <text>4-methyl-5-(2-phosphooxyethyl)-thiazole + 4-amino-2-methyl-5-(diphosphooxymethyl)pyrimidine + H(+) = thiamine phosphate + diphosphate</text>
        <dbReference type="Rhea" id="RHEA:22328"/>
        <dbReference type="ChEBI" id="CHEBI:15378"/>
        <dbReference type="ChEBI" id="CHEBI:33019"/>
        <dbReference type="ChEBI" id="CHEBI:37575"/>
        <dbReference type="ChEBI" id="CHEBI:57841"/>
        <dbReference type="ChEBI" id="CHEBI:58296"/>
        <dbReference type="EC" id="2.5.1.3"/>
    </reaction>
</comment>
<dbReference type="AlphaFoldDB" id="A0A4R6U755"/>
<dbReference type="Pfam" id="PF02581">
    <property type="entry name" value="TMP-TENI"/>
    <property type="match status" value="1"/>
</dbReference>
<evidence type="ECO:0000256" key="9">
    <source>
        <dbReference type="HAMAP-Rule" id="MF_00097"/>
    </source>
</evidence>
<dbReference type="InterPro" id="IPR022998">
    <property type="entry name" value="ThiamineP_synth_TenI"/>
</dbReference>
<keyword evidence="4 9" id="KW-0460">Magnesium</keyword>
<dbReference type="CDD" id="cd00564">
    <property type="entry name" value="TMP_TenI"/>
    <property type="match status" value="1"/>
</dbReference>
<evidence type="ECO:0000256" key="7">
    <source>
        <dbReference type="ARBA" id="ARBA00047851"/>
    </source>
</evidence>
<evidence type="ECO:0000256" key="8">
    <source>
        <dbReference type="ARBA" id="ARBA00047883"/>
    </source>
</evidence>
<gene>
    <name evidence="9" type="primary">thiE</name>
    <name evidence="13" type="ORF">DFQ45_10337</name>
</gene>
<dbReference type="GO" id="GO:0009228">
    <property type="term" value="P:thiamine biosynthetic process"/>
    <property type="evidence" value="ECO:0007669"/>
    <property type="project" value="UniProtKB-KW"/>
</dbReference>
<feature type="binding site" evidence="9">
    <location>
        <begin position="39"/>
        <end position="43"/>
    </location>
    <ligand>
        <name>4-amino-2-methyl-5-(diphosphooxymethyl)pyrimidine</name>
        <dbReference type="ChEBI" id="CHEBI:57841"/>
    </ligand>
</feature>
<comment type="similarity">
    <text evidence="9 10">Belongs to the thiamine-phosphate synthase family.</text>
</comment>
<sequence length="209" mass="22366">MHAPSLHGLYAITDSTLLDNGRLLPFCEAALRGGVRILQYRDKSGDAEKRLREAGELHSLCAKHGARLIINDDLPLAERLGCDLHLGQEDGSLAEARQRLGQQAIIGATCHHQLQLARQAVEQGASYIAFGRFYASQTKPGEVLADTSLLQQARELGKPVVAIGGITLDNAAPLIAAGADMIAVIHALFAAPSPAEVERRANAFTQLFS</sequence>
<feature type="binding site" evidence="9">
    <location>
        <position position="71"/>
    </location>
    <ligand>
        <name>4-amino-2-methyl-5-(diphosphooxymethyl)pyrimidine</name>
        <dbReference type="ChEBI" id="CHEBI:57841"/>
    </ligand>
</feature>
<evidence type="ECO:0000256" key="10">
    <source>
        <dbReference type="RuleBase" id="RU003826"/>
    </source>
</evidence>
<feature type="binding site" evidence="9">
    <location>
        <begin position="136"/>
        <end position="138"/>
    </location>
    <ligand>
        <name>2-[(2R,5Z)-2-carboxy-4-methylthiazol-5(2H)-ylidene]ethyl phosphate</name>
        <dbReference type="ChEBI" id="CHEBI:62899"/>
    </ligand>
</feature>
<evidence type="ECO:0000313" key="13">
    <source>
        <dbReference type="EMBL" id="TDQ38874.1"/>
    </source>
</evidence>
<comment type="caution">
    <text evidence="9">Lacks conserved residue(s) required for the propagation of feature annotation.</text>
</comment>
<evidence type="ECO:0000256" key="4">
    <source>
        <dbReference type="ARBA" id="ARBA00022842"/>
    </source>
</evidence>
<evidence type="ECO:0000256" key="11">
    <source>
        <dbReference type="RuleBase" id="RU004253"/>
    </source>
</evidence>
<feature type="domain" description="Thiamine phosphate synthase/TenI" evidence="12">
    <location>
        <begin position="9"/>
        <end position="188"/>
    </location>
</feature>
<reference evidence="13 14" key="1">
    <citation type="submission" date="2019-03" db="EMBL/GenBank/DDBJ databases">
        <title>Genomic Encyclopedia of Type Strains, Phase IV (KMG-IV): sequencing the most valuable type-strain genomes for metagenomic binning, comparative biology and taxonomic classification.</title>
        <authorList>
            <person name="Goeker M."/>
        </authorList>
    </citation>
    <scope>NUCLEOTIDE SEQUENCE [LARGE SCALE GENOMIC DNA]</scope>
    <source>
        <strain evidence="13 14">DSM 28679</strain>
    </source>
</reference>
<dbReference type="GO" id="GO:0000287">
    <property type="term" value="F:magnesium ion binding"/>
    <property type="evidence" value="ECO:0007669"/>
    <property type="project" value="UniProtKB-UniRule"/>
</dbReference>
<dbReference type="HAMAP" id="MF_00097">
    <property type="entry name" value="TMP_synthase"/>
    <property type="match status" value="1"/>
</dbReference>
<name>A0A4R6U755_9GAMM</name>
<keyword evidence="5 9" id="KW-0784">Thiamine biosynthesis</keyword>
<dbReference type="Gene3D" id="3.20.20.70">
    <property type="entry name" value="Aldolase class I"/>
    <property type="match status" value="1"/>
</dbReference>
<keyword evidence="14" id="KW-1185">Reference proteome</keyword>
<evidence type="ECO:0000313" key="14">
    <source>
        <dbReference type="Proteomes" id="UP000294575"/>
    </source>
</evidence>
<evidence type="ECO:0000256" key="3">
    <source>
        <dbReference type="ARBA" id="ARBA00022723"/>
    </source>
</evidence>
<dbReference type="InterPro" id="IPR013785">
    <property type="entry name" value="Aldolase_TIM"/>
</dbReference>
<feature type="binding site" evidence="9">
    <location>
        <position position="90"/>
    </location>
    <ligand>
        <name>Mg(2+)</name>
        <dbReference type="ChEBI" id="CHEBI:18420"/>
    </ligand>
</feature>
<feature type="binding site" evidence="9">
    <location>
        <position position="109"/>
    </location>
    <ligand>
        <name>4-amino-2-methyl-5-(diphosphooxymethyl)pyrimidine</name>
        <dbReference type="ChEBI" id="CHEBI:57841"/>
    </ligand>
</feature>
<organism evidence="13 14">
    <name type="scientific">Thiopseudomonas denitrificans</name>
    <dbReference type="NCBI Taxonomy" id="1501432"/>
    <lineage>
        <taxon>Bacteria</taxon>
        <taxon>Pseudomonadati</taxon>
        <taxon>Pseudomonadota</taxon>
        <taxon>Gammaproteobacteria</taxon>
        <taxon>Pseudomonadales</taxon>
        <taxon>Pseudomonadaceae</taxon>
        <taxon>Thiopseudomonas</taxon>
    </lineage>
</organism>
<dbReference type="GO" id="GO:0004789">
    <property type="term" value="F:thiamine-phosphate diphosphorylase activity"/>
    <property type="evidence" value="ECO:0007669"/>
    <property type="project" value="UniProtKB-UniRule"/>
</dbReference>
<dbReference type="OrthoDB" id="9789949at2"/>
<dbReference type="InterPro" id="IPR034291">
    <property type="entry name" value="TMP_synthase"/>
</dbReference>
<dbReference type="GO" id="GO:0009229">
    <property type="term" value="P:thiamine diphosphate biosynthetic process"/>
    <property type="evidence" value="ECO:0007669"/>
    <property type="project" value="UniProtKB-UniRule"/>
</dbReference>
<comment type="caution">
    <text evidence="13">The sequence shown here is derived from an EMBL/GenBank/DDBJ whole genome shotgun (WGS) entry which is preliminary data.</text>
</comment>
<feature type="binding site" evidence="9">
    <location>
        <position position="165"/>
    </location>
    <ligand>
        <name>2-[(2R,5Z)-2-carboxy-4-methylthiazol-5(2H)-ylidene]ethyl phosphate</name>
        <dbReference type="ChEBI" id="CHEBI:62899"/>
    </ligand>
</feature>
<comment type="cofactor">
    <cofactor evidence="9">
        <name>Mg(2+)</name>
        <dbReference type="ChEBI" id="CHEBI:18420"/>
    </cofactor>
    <text evidence="9">Binds 1 Mg(2+) ion per subunit.</text>
</comment>